<evidence type="ECO:0000313" key="2">
    <source>
        <dbReference type="WBParaSite" id="nRc.2.0.1.t24226-RA"/>
    </source>
</evidence>
<name>A0A915JF93_ROMCU</name>
<dbReference type="AlphaFoldDB" id="A0A915JF93"/>
<organism evidence="1 2">
    <name type="scientific">Romanomermis culicivorax</name>
    <name type="common">Nematode worm</name>
    <dbReference type="NCBI Taxonomy" id="13658"/>
    <lineage>
        <taxon>Eukaryota</taxon>
        <taxon>Metazoa</taxon>
        <taxon>Ecdysozoa</taxon>
        <taxon>Nematoda</taxon>
        <taxon>Enoplea</taxon>
        <taxon>Dorylaimia</taxon>
        <taxon>Mermithida</taxon>
        <taxon>Mermithoidea</taxon>
        <taxon>Mermithidae</taxon>
        <taxon>Romanomermis</taxon>
    </lineage>
</organism>
<evidence type="ECO:0000313" key="1">
    <source>
        <dbReference type="Proteomes" id="UP000887565"/>
    </source>
</evidence>
<proteinExistence type="predicted"/>
<dbReference type="WBParaSite" id="nRc.2.0.1.t24226-RA">
    <property type="protein sequence ID" value="nRc.2.0.1.t24226-RA"/>
    <property type="gene ID" value="nRc.2.0.1.g24226"/>
</dbReference>
<protein>
    <submittedName>
        <fullName evidence="2">Uncharacterized protein</fullName>
    </submittedName>
</protein>
<sequence>MIRDKLSNRNDDKTWEEIAPLYSQYYKLNILEPNRIVFRSINENHRSRCTLFICKALALILKISEIFGLMIHINMVGLHALVMMLAFSSICHQSSSRPSSASSSSALAAGASPNFRPFYRKLSRLNDQQIRHLIKKDVDLFDRDDRDYKGLMF</sequence>
<dbReference type="Proteomes" id="UP000887565">
    <property type="component" value="Unplaced"/>
</dbReference>
<keyword evidence="1" id="KW-1185">Reference proteome</keyword>
<reference evidence="2" key="1">
    <citation type="submission" date="2022-11" db="UniProtKB">
        <authorList>
            <consortium name="WormBaseParasite"/>
        </authorList>
    </citation>
    <scope>IDENTIFICATION</scope>
</reference>
<accession>A0A915JF93</accession>